<dbReference type="RefSeq" id="WP_260906678.1">
    <property type="nucleotide sequence ID" value="NZ_JAOCZP010000010.1"/>
</dbReference>
<evidence type="ECO:0000313" key="10">
    <source>
        <dbReference type="Proteomes" id="UP001320831"/>
    </source>
</evidence>
<keyword evidence="10" id="KW-1185">Reference proteome</keyword>
<evidence type="ECO:0008006" key="11">
    <source>
        <dbReference type="Google" id="ProtNLM"/>
    </source>
</evidence>
<dbReference type="EMBL" id="JAOCZP010000010">
    <property type="protein sequence ID" value="MCT7377933.1"/>
    <property type="molecule type" value="Genomic_DNA"/>
</dbReference>
<evidence type="ECO:0000256" key="7">
    <source>
        <dbReference type="ARBA" id="ARBA00023136"/>
    </source>
</evidence>
<evidence type="ECO:0000256" key="1">
    <source>
        <dbReference type="ARBA" id="ARBA00004651"/>
    </source>
</evidence>
<evidence type="ECO:0000256" key="8">
    <source>
        <dbReference type="SAM" id="Phobius"/>
    </source>
</evidence>
<evidence type="ECO:0000256" key="3">
    <source>
        <dbReference type="ARBA" id="ARBA00022676"/>
    </source>
</evidence>
<feature type="transmembrane region" description="Helical" evidence="8">
    <location>
        <begin position="190"/>
        <end position="208"/>
    </location>
</feature>
<dbReference type="InterPro" id="IPR050297">
    <property type="entry name" value="LipidA_mod_glycosyltrf_83"/>
</dbReference>
<reference evidence="9 10" key="1">
    <citation type="submission" date="2022-09" db="EMBL/GenBank/DDBJ databases">
        <title>Chelativorans salina sp. nov., a novel slightly halophilic bacterium isolated from a saline lake sediment enrichment.</title>
        <authorList>
            <person name="Gao L."/>
            <person name="Fang B.-Z."/>
            <person name="Li W.-J."/>
        </authorList>
    </citation>
    <scope>NUCLEOTIDE SEQUENCE [LARGE SCALE GENOMIC DNA]</scope>
    <source>
        <strain evidence="9 10">EGI FJ00035</strain>
    </source>
</reference>
<evidence type="ECO:0000313" key="9">
    <source>
        <dbReference type="EMBL" id="MCT7377933.1"/>
    </source>
</evidence>
<keyword evidence="2" id="KW-1003">Cell membrane</keyword>
<keyword evidence="4" id="KW-0808">Transferase</keyword>
<evidence type="ECO:0000256" key="4">
    <source>
        <dbReference type="ARBA" id="ARBA00022679"/>
    </source>
</evidence>
<dbReference type="PANTHER" id="PTHR33908:SF11">
    <property type="entry name" value="MEMBRANE PROTEIN"/>
    <property type="match status" value="1"/>
</dbReference>
<organism evidence="9 10">
    <name type="scientific">Chelativorans salis</name>
    <dbReference type="NCBI Taxonomy" id="2978478"/>
    <lineage>
        <taxon>Bacteria</taxon>
        <taxon>Pseudomonadati</taxon>
        <taxon>Pseudomonadota</taxon>
        <taxon>Alphaproteobacteria</taxon>
        <taxon>Hyphomicrobiales</taxon>
        <taxon>Phyllobacteriaceae</taxon>
        <taxon>Chelativorans</taxon>
    </lineage>
</organism>
<keyword evidence="7 8" id="KW-0472">Membrane</keyword>
<keyword evidence="5 8" id="KW-0812">Transmembrane</keyword>
<dbReference type="PANTHER" id="PTHR33908">
    <property type="entry name" value="MANNOSYLTRANSFERASE YKCB-RELATED"/>
    <property type="match status" value="1"/>
</dbReference>
<keyword evidence="3" id="KW-0328">Glycosyltransferase</keyword>
<comment type="subcellular location">
    <subcellularLocation>
        <location evidence="1">Cell membrane</location>
        <topology evidence="1">Multi-pass membrane protein</topology>
    </subcellularLocation>
</comment>
<feature type="transmembrane region" description="Helical" evidence="8">
    <location>
        <begin position="215"/>
        <end position="237"/>
    </location>
</feature>
<feature type="transmembrane region" description="Helical" evidence="8">
    <location>
        <begin position="12"/>
        <end position="33"/>
    </location>
</feature>
<accession>A0ABT2LTR8</accession>
<feature type="transmembrane region" description="Helical" evidence="8">
    <location>
        <begin position="90"/>
        <end position="109"/>
    </location>
</feature>
<feature type="transmembrane region" description="Helical" evidence="8">
    <location>
        <begin position="257"/>
        <end position="284"/>
    </location>
</feature>
<sequence length="503" mass="54980">MSTAFGRTVEQRAQIIAVALACLLVAGVGARFYRLDAQSLWLDELWTAAASDPDLRLADMFNRWILPDVHPPLYYMMMRGWRMAFGAGEWALRLPSAVLSALCVAVVPLVQRWTPVVRRPLALAAWFATSTGAILYAQEARSYALLLLLATTATCLGVAIARRIKQRDTILGSTVVLAAVTVTLEYVHYFGVLIAAGLFGALFLFAIAHRDHRALGTIVMTGLATILAFLPWMLIHIPRLGGKLGGEFWISNNWSVIFTRLAAFAIGAPVVFAAVAVVVIGSLVRRPYLMRQPEYFVSLVAMGIILMAALAISFHTPVITDRNLFILIPPFYIVSIAAFSDLEDIGGGSYRQVLRAVPAAIAAVSLGVATYRMATETKEQWRDAAALIVSLPGCEVGPLPVNQLPKEFYAYYLPPGYRDRLLEVSATGVEPMPISASELIDRPCPLLLWSGNNAREEVVVTWLDRLGLDRQDVLVKKFERNMIVLAPRASGLEIGSEPASSSP</sequence>
<comment type="caution">
    <text evidence="9">The sequence shown here is derived from an EMBL/GenBank/DDBJ whole genome shotgun (WGS) entry which is preliminary data.</text>
</comment>
<dbReference type="Proteomes" id="UP001320831">
    <property type="component" value="Unassembled WGS sequence"/>
</dbReference>
<proteinExistence type="predicted"/>
<evidence type="ECO:0000256" key="5">
    <source>
        <dbReference type="ARBA" id="ARBA00022692"/>
    </source>
</evidence>
<evidence type="ECO:0000256" key="6">
    <source>
        <dbReference type="ARBA" id="ARBA00022989"/>
    </source>
</evidence>
<feature type="transmembrane region" description="Helical" evidence="8">
    <location>
        <begin position="296"/>
        <end position="318"/>
    </location>
</feature>
<feature type="transmembrane region" description="Helical" evidence="8">
    <location>
        <begin position="143"/>
        <end position="161"/>
    </location>
</feature>
<gene>
    <name evidence="9" type="ORF">N5A92_23220</name>
</gene>
<evidence type="ECO:0000256" key="2">
    <source>
        <dbReference type="ARBA" id="ARBA00022475"/>
    </source>
</evidence>
<protein>
    <recommendedName>
        <fullName evidence="11">Glycosyltransferase RgtA/B/C/D-like domain-containing protein</fullName>
    </recommendedName>
</protein>
<keyword evidence="6 8" id="KW-1133">Transmembrane helix</keyword>
<name>A0ABT2LTR8_9HYPH</name>